<gene>
    <name evidence="1" type="ORF">ISN44_As01g002780</name>
</gene>
<dbReference type="AlphaFoldDB" id="A0A8T2GZL0"/>
<accession>A0A8T2GZL0</accession>
<evidence type="ECO:0000313" key="2">
    <source>
        <dbReference type="Proteomes" id="UP000694251"/>
    </source>
</evidence>
<keyword evidence="2" id="KW-1185">Reference proteome</keyword>
<dbReference type="EMBL" id="JAEFBJ010000001">
    <property type="protein sequence ID" value="KAG7652955.1"/>
    <property type="molecule type" value="Genomic_DNA"/>
</dbReference>
<comment type="caution">
    <text evidence="1">The sequence shown here is derived from an EMBL/GenBank/DDBJ whole genome shotgun (WGS) entry which is preliminary data.</text>
</comment>
<protein>
    <submittedName>
        <fullName evidence="1">Uncharacterized protein</fullName>
    </submittedName>
</protein>
<organism evidence="1 2">
    <name type="scientific">Arabidopsis suecica</name>
    <name type="common">Swedish thale-cress</name>
    <name type="synonym">Cardaminopsis suecica</name>
    <dbReference type="NCBI Taxonomy" id="45249"/>
    <lineage>
        <taxon>Eukaryota</taxon>
        <taxon>Viridiplantae</taxon>
        <taxon>Streptophyta</taxon>
        <taxon>Embryophyta</taxon>
        <taxon>Tracheophyta</taxon>
        <taxon>Spermatophyta</taxon>
        <taxon>Magnoliopsida</taxon>
        <taxon>eudicotyledons</taxon>
        <taxon>Gunneridae</taxon>
        <taxon>Pentapetalae</taxon>
        <taxon>rosids</taxon>
        <taxon>malvids</taxon>
        <taxon>Brassicales</taxon>
        <taxon>Brassicaceae</taxon>
        <taxon>Camelineae</taxon>
        <taxon>Arabidopsis</taxon>
    </lineage>
</organism>
<feature type="non-terminal residue" evidence="1">
    <location>
        <position position="1"/>
    </location>
</feature>
<dbReference type="Proteomes" id="UP000694251">
    <property type="component" value="Chromosome 1"/>
</dbReference>
<name>A0A8T2GZL0_ARASU</name>
<proteinExistence type="predicted"/>
<evidence type="ECO:0000313" key="1">
    <source>
        <dbReference type="EMBL" id="KAG7652955.1"/>
    </source>
</evidence>
<reference evidence="1 2" key="1">
    <citation type="submission" date="2020-12" db="EMBL/GenBank/DDBJ databases">
        <title>Concerted genomic and epigenomic changes stabilize Arabidopsis allopolyploids.</title>
        <authorList>
            <person name="Chen Z."/>
        </authorList>
    </citation>
    <scope>NUCLEOTIDE SEQUENCE [LARGE SCALE GENOMIC DNA]</scope>
    <source>
        <strain evidence="1">As9502</strain>
        <tissue evidence="1">Leaf</tissue>
    </source>
</reference>
<sequence length="74" mass="8979">VILIHRICVRRCPKIYLISHHFSSNTIFITKRYKPIETKTPREFYKTVKQEKKKKSNICKNQKERSELKFLSII</sequence>